<accession>A0A0D2HDM0</accession>
<keyword evidence="3" id="KW-1185">Reference proteome</keyword>
<dbReference type="GeneID" id="25291366"/>
<dbReference type="Proteomes" id="UP000053617">
    <property type="component" value="Unassembled WGS sequence"/>
</dbReference>
<sequence>MSAIALASQIFGFIFFHITLATLIGVHRDLISAMQHVHTTIPVMLGNLQQEIEIEKSLRYRNSGRRPIFSFPLPMRERPCKHSEVAQLLEITQQPVAGVQEY</sequence>
<keyword evidence="1" id="KW-0812">Transmembrane</keyword>
<dbReference type="RefSeq" id="XP_013275774.1">
    <property type="nucleotide sequence ID" value="XM_013420320.1"/>
</dbReference>
<reference evidence="2 3" key="1">
    <citation type="submission" date="2015-01" db="EMBL/GenBank/DDBJ databases">
        <title>The Genome Sequence of Rhinocladiella mackenzie CBS 650.93.</title>
        <authorList>
            <consortium name="The Broad Institute Genomics Platform"/>
            <person name="Cuomo C."/>
            <person name="de Hoog S."/>
            <person name="Gorbushina A."/>
            <person name="Stielow B."/>
            <person name="Teixiera M."/>
            <person name="Abouelleil A."/>
            <person name="Chapman S.B."/>
            <person name="Priest M."/>
            <person name="Young S.K."/>
            <person name="Wortman J."/>
            <person name="Nusbaum C."/>
            <person name="Birren B."/>
        </authorList>
    </citation>
    <scope>NUCLEOTIDE SEQUENCE [LARGE SCALE GENOMIC DNA]</scope>
    <source>
        <strain evidence="2 3">CBS 650.93</strain>
    </source>
</reference>
<dbReference type="OrthoDB" id="4148767at2759"/>
<gene>
    <name evidence="2" type="ORF">Z518_03295</name>
</gene>
<evidence type="ECO:0000313" key="3">
    <source>
        <dbReference type="Proteomes" id="UP000053617"/>
    </source>
</evidence>
<dbReference type="HOGENOM" id="CLU_2279018_0_0_1"/>
<keyword evidence="1" id="KW-0472">Membrane</keyword>
<organism evidence="2 3">
    <name type="scientific">Rhinocladiella mackenziei CBS 650.93</name>
    <dbReference type="NCBI Taxonomy" id="1442369"/>
    <lineage>
        <taxon>Eukaryota</taxon>
        <taxon>Fungi</taxon>
        <taxon>Dikarya</taxon>
        <taxon>Ascomycota</taxon>
        <taxon>Pezizomycotina</taxon>
        <taxon>Eurotiomycetes</taxon>
        <taxon>Chaetothyriomycetidae</taxon>
        <taxon>Chaetothyriales</taxon>
        <taxon>Herpotrichiellaceae</taxon>
        <taxon>Rhinocladiella</taxon>
    </lineage>
</organism>
<dbReference type="AlphaFoldDB" id="A0A0D2HDM0"/>
<dbReference type="VEuPathDB" id="FungiDB:Z518_03295"/>
<protein>
    <submittedName>
        <fullName evidence="2">Rhinocladiella mackenziei CBS 650.93 unplaced genomic scaffold supercont1.2, whole genome shotgun sequence</fullName>
    </submittedName>
</protein>
<evidence type="ECO:0000313" key="2">
    <source>
        <dbReference type="EMBL" id="KIX08638.1"/>
    </source>
</evidence>
<name>A0A0D2HDM0_9EURO</name>
<proteinExistence type="predicted"/>
<keyword evidence="1" id="KW-1133">Transmembrane helix</keyword>
<evidence type="ECO:0000256" key="1">
    <source>
        <dbReference type="SAM" id="Phobius"/>
    </source>
</evidence>
<dbReference type="EMBL" id="KN847476">
    <property type="protein sequence ID" value="KIX08638.1"/>
    <property type="molecule type" value="Genomic_DNA"/>
</dbReference>
<feature type="transmembrane region" description="Helical" evidence="1">
    <location>
        <begin position="6"/>
        <end position="26"/>
    </location>
</feature>